<gene>
    <name evidence="1" type="ORF">RFULGI_LOCUS18286</name>
</gene>
<evidence type="ECO:0000313" key="1">
    <source>
        <dbReference type="EMBL" id="CAG8806493.1"/>
    </source>
</evidence>
<accession>A0A9N9PBC3</accession>
<evidence type="ECO:0000313" key="2">
    <source>
        <dbReference type="Proteomes" id="UP000789396"/>
    </source>
</evidence>
<dbReference type="Proteomes" id="UP000789396">
    <property type="component" value="Unassembled WGS sequence"/>
</dbReference>
<organism evidence="1 2">
    <name type="scientific">Racocetra fulgida</name>
    <dbReference type="NCBI Taxonomy" id="60492"/>
    <lineage>
        <taxon>Eukaryota</taxon>
        <taxon>Fungi</taxon>
        <taxon>Fungi incertae sedis</taxon>
        <taxon>Mucoromycota</taxon>
        <taxon>Glomeromycotina</taxon>
        <taxon>Glomeromycetes</taxon>
        <taxon>Diversisporales</taxon>
        <taxon>Gigasporaceae</taxon>
        <taxon>Racocetra</taxon>
    </lineage>
</organism>
<proteinExistence type="predicted"/>
<comment type="caution">
    <text evidence="1">The sequence shown here is derived from an EMBL/GenBank/DDBJ whole genome shotgun (WGS) entry which is preliminary data.</text>
</comment>
<keyword evidence="2" id="KW-1185">Reference proteome</keyword>
<feature type="non-terminal residue" evidence="1">
    <location>
        <position position="1"/>
    </location>
</feature>
<sequence>RSIPDQRPNIEEVTSNLANINIDNVISIEDDDGNKPDITNILQGLTNGIDLQGLPNGIDLQGLTNGIDADSEILHELYEILSTASSSASNINETLCLVSNLNESSNLSSNINEDSSLKSNINKNSNLSSNINEDS</sequence>
<dbReference type="AlphaFoldDB" id="A0A9N9PBC3"/>
<protein>
    <submittedName>
        <fullName evidence="1">18544_t:CDS:1</fullName>
    </submittedName>
</protein>
<name>A0A9N9PBC3_9GLOM</name>
<dbReference type="EMBL" id="CAJVPZ010078802">
    <property type="protein sequence ID" value="CAG8806493.1"/>
    <property type="molecule type" value="Genomic_DNA"/>
</dbReference>
<feature type="non-terminal residue" evidence="1">
    <location>
        <position position="135"/>
    </location>
</feature>
<dbReference type="OrthoDB" id="10261027at2759"/>
<reference evidence="1" key="1">
    <citation type="submission" date="2021-06" db="EMBL/GenBank/DDBJ databases">
        <authorList>
            <person name="Kallberg Y."/>
            <person name="Tangrot J."/>
            <person name="Rosling A."/>
        </authorList>
    </citation>
    <scope>NUCLEOTIDE SEQUENCE</scope>
    <source>
        <strain evidence="1">IN212</strain>
    </source>
</reference>